<dbReference type="Proteomes" id="UP001270362">
    <property type="component" value="Unassembled WGS sequence"/>
</dbReference>
<feature type="compositionally biased region" description="Basic and acidic residues" evidence="1">
    <location>
        <begin position="189"/>
        <end position="198"/>
    </location>
</feature>
<gene>
    <name evidence="2" type="ORF">B0T22DRAFT_253142</name>
</gene>
<feature type="compositionally biased region" description="Polar residues" evidence="1">
    <location>
        <begin position="163"/>
        <end position="182"/>
    </location>
</feature>
<dbReference type="AlphaFoldDB" id="A0AAE0X341"/>
<reference evidence="2" key="2">
    <citation type="submission" date="2023-06" db="EMBL/GenBank/DDBJ databases">
        <authorList>
            <consortium name="Lawrence Berkeley National Laboratory"/>
            <person name="Haridas S."/>
            <person name="Hensen N."/>
            <person name="Bonometti L."/>
            <person name="Westerberg I."/>
            <person name="Brannstrom I.O."/>
            <person name="Guillou S."/>
            <person name="Cros-Aarteil S."/>
            <person name="Calhoun S."/>
            <person name="Kuo A."/>
            <person name="Mondo S."/>
            <person name="Pangilinan J."/>
            <person name="Riley R."/>
            <person name="Labutti K."/>
            <person name="Andreopoulos B."/>
            <person name="Lipzen A."/>
            <person name="Chen C."/>
            <person name="Yanf M."/>
            <person name="Daum C."/>
            <person name="Ng V."/>
            <person name="Clum A."/>
            <person name="Steindorff A."/>
            <person name="Ohm R."/>
            <person name="Martin F."/>
            <person name="Silar P."/>
            <person name="Natvig D."/>
            <person name="Lalanne C."/>
            <person name="Gautier V."/>
            <person name="Ament-Velasquez S.L."/>
            <person name="Kruys A."/>
            <person name="Hutchinson M.I."/>
            <person name="Powell A.J."/>
            <person name="Barry K."/>
            <person name="Miller A.N."/>
            <person name="Grigoriev I.V."/>
            <person name="Debuchy R."/>
            <person name="Gladieux P."/>
            <person name="Thoren M.H."/>
            <person name="Johannesson H."/>
        </authorList>
    </citation>
    <scope>NUCLEOTIDE SEQUENCE</scope>
    <source>
        <strain evidence="2">CBS 314.62</strain>
    </source>
</reference>
<organism evidence="2 3">
    <name type="scientific">Podospora appendiculata</name>
    <dbReference type="NCBI Taxonomy" id="314037"/>
    <lineage>
        <taxon>Eukaryota</taxon>
        <taxon>Fungi</taxon>
        <taxon>Dikarya</taxon>
        <taxon>Ascomycota</taxon>
        <taxon>Pezizomycotina</taxon>
        <taxon>Sordariomycetes</taxon>
        <taxon>Sordariomycetidae</taxon>
        <taxon>Sordariales</taxon>
        <taxon>Podosporaceae</taxon>
        <taxon>Podospora</taxon>
    </lineage>
</organism>
<sequence>MPGYERGRRRITTTTTTGTGGPIQLPDERQVDALVLSHRQSERAGSERKNVSAGFTGFAAESCDLGAKIWLVSYMGSDHTRLFRFTSLHNQPPPLGGCGVPGCGVEGCLYNLKIAAFEHCQERDLTNIIQRTANSRIQFPAGQMLRRRSQMASRPTASRKSRQPTGVNETTRGQRDYQTSTRLPGVNEPTRRQEDPRNPVKQLAFLGYNS</sequence>
<reference evidence="2" key="1">
    <citation type="journal article" date="2023" name="Mol. Phylogenet. Evol.">
        <title>Genome-scale phylogeny and comparative genomics of the fungal order Sordariales.</title>
        <authorList>
            <person name="Hensen N."/>
            <person name="Bonometti L."/>
            <person name="Westerberg I."/>
            <person name="Brannstrom I.O."/>
            <person name="Guillou S."/>
            <person name="Cros-Aarteil S."/>
            <person name="Calhoun S."/>
            <person name="Haridas S."/>
            <person name="Kuo A."/>
            <person name="Mondo S."/>
            <person name="Pangilinan J."/>
            <person name="Riley R."/>
            <person name="LaButti K."/>
            <person name="Andreopoulos B."/>
            <person name="Lipzen A."/>
            <person name="Chen C."/>
            <person name="Yan M."/>
            <person name="Daum C."/>
            <person name="Ng V."/>
            <person name="Clum A."/>
            <person name="Steindorff A."/>
            <person name="Ohm R.A."/>
            <person name="Martin F."/>
            <person name="Silar P."/>
            <person name="Natvig D.O."/>
            <person name="Lalanne C."/>
            <person name="Gautier V."/>
            <person name="Ament-Velasquez S.L."/>
            <person name="Kruys A."/>
            <person name="Hutchinson M.I."/>
            <person name="Powell A.J."/>
            <person name="Barry K."/>
            <person name="Miller A.N."/>
            <person name="Grigoriev I.V."/>
            <person name="Debuchy R."/>
            <person name="Gladieux P."/>
            <person name="Hiltunen Thoren M."/>
            <person name="Johannesson H."/>
        </authorList>
    </citation>
    <scope>NUCLEOTIDE SEQUENCE</scope>
    <source>
        <strain evidence="2">CBS 314.62</strain>
    </source>
</reference>
<dbReference type="EMBL" id="JAULSO010000004">
    <property type="protein sequence ID" value="KAK3683588.1"/>
    <property type="molecule type" value="Genomic_DNA"/>
</dbReference>
<feature type="region of interest" description="Disordered" evidence="1">
    <location>
        <begin position="139"/>
        <end position="210"/>
    </location>
</feature>
<comment type="caution">
    <text evidence="2">The sequence shown here is derived from an EMBL/GenBank/DDBJ whole genome shotgun (WGS) entry which is preliminary data.</text>
</comment>
<feature type="region of interest" description="Disordered" evidence="1">
    <location>
        <begin position="1"/>
        <end position="22"/>
    </location>
</feature>
<keyword evidence="3" id="KW-1185">Reference proteome</keyword>
<accession>A0AAE0X341</accession>
<evidence type="ECO:0000313" key="3">
    <source>
        <dbReference type="Proteomes" id="UP001270362"/>
    </source>
</evidence>
<evidence type="ECO:0000256" key="1">
    <source>
        <dbReference type="SAM" id="MobiDB-lite"/>
    </source>
</evidence>
<proteinExistence type="predicted"/>
<protein>
    <submittedName>
        <fullName evidence="2">Uncharacterized protein</fullName>
    </submittedName>
</protein>
<evidence type="ECO:0000313" key="2">
    <source>
        <dbReference type="EMBL" id="KAK3683588.1"/>
    </source>
</evidence>
<name>A0AAE0X341_9PEZI</name>